<sequence length="396" mass="41584">MKIVENRAAAKGAALSPHEAETVGLRAPEIVAPFIAACPKHAATPLVPLPGLAASLEVAGIDLKDEGQRLGLKSFKALGGAYAVARLVHEHVEARLGRKVAPSELRDEAVRPIAGELTVCCATDGNHGRSVAAGARLFGCRCVIFLHEGVSKGREQAIAGFGAEIRRTDGNYDASVAEATEVAEREGWTTVSDFSWPGYERIPGLVMQGYTVMLAEIAEQMQAPYTHIFVQGGVGGLAAAVAGYFHDWLGKDRPKLVVVEPDRAACLQASAEQGERLEIAAGDSTVMAMLECYEPSLIAWQILEKSADAYIDIPDGAAVDMMRRLARPAGGDPALEIGESGVAGLAGLAMAAAQPELRARLGLDGGSRILVIGTEGATDPVLYRQLVGDETVADEA</sequence>
<dbReference type="GO" id="GO:0008838">
    <property type="term" value="F:diaminopropionate ammonia-lyase activity"/>
    <property type="evidence" value="ECO:0007669"/>
    <property type="project" value="UniProtKB-EC"/>
</dbReference>
<keyword evidence="2" id="KW-0663">Pyridoxal phosphate</keyword>
<proteinExistence type="predicted"/>
<dbReference type="PANTHER" id="PTHR42937:SF1">
    <property type="entry name" value="DIAMINOPROPIONATE AMMONIA-LYASE"/>
    <property type="match status" value="1"/>
</dbReference>
<dbReference type="NCBIfam" id="NF006058">
    <property type="entry name" value="PRK08206.1"/>
    <property type="match status" value="1"/>
</dbReference>
<comment type="caution">
    <text evidence="4">The sequence shown here is derived from an EMBL/GenBank/DDBJ whole genome shotgun (WGS) entry which is preliminary data.</text>
</comment>
<dbReference type="CDD" id="cd00640">
    <property type="entry name" value="Trp-synth-beta_II"/>
    <property type="match status" value="1"/>
</dbReference>
<dbReference type="EMBL" id="JBHLXD010000060">
    <property type="protein sequence ID" value="MFC0210540.1"/>
    <property type="molecule type" value="Genomic_DNA"/>
</dbReference>
<evidence type="ECO:0000256" key="1">
    <source>
        <dbReference type="ARBA" id="ARBA00001933"/>
    </source>
</evidence>
<dbReference type="InterPro" id="IPR001926">
    <property type="entry name" value="TrpB-like_PALP"/>
</dbReference>
<organism evidence="4 5">
    <name type="scientific">Chelativorans intermedius</name>
    <dbReference type="NCBI Taxonomy" id="515947"/>
    <lineage>
        <taxon>Bacteria</taxon>
        <taxon>Pseudomonadati</taxon>
        <taxon>Pseudomonadota</taxon>
        <taxon>Alphaproteobacteria</taxon>
        <taxon>Hyphomicrobiales</taxon>
        <taxon>Phyllobacteriaceae</taxon>
        <taxon>Chelativorans</taxon>
    </lineage>
</organism>
<name>A0ABV6DD21_9HYPH</name>
<keyword evidence="4" id="KW-0456">Lyase</keyword>
<accession>A0ABV6DD21</accession>
<keyword evidence="5" id="KW-1185">Reference proteome</keyword>
<dbReference type="NCBIfam" id="TIGR01747">
    <property type="entry name" value="diampropi_NH3ly"/>
    <property type="match status" value="1"/>
</dbReference>
<dbReference type="InterPro" id="IPR010081">
    <property type="entry name" value="DiNH2opropionate_NH3_lyase"/>
</dbReference>
<reference evidence="4 5" key="1">
    <citation type="submission" date="2024-09" db="EMBL/GenBank/DDBJ databases">
        <authorList>
            <person name="Sun Q."/>
            <person name="Mori K."/>
        </authorList>
    </citation>
    <scope>NUCLEOTIDE SEQUENCE [LARGE SCALE GENOMIC DNA]</scope>
    <source>
        <strain evidence="4 5">CCM 8543</strain>
    </source>
</reference>
<gene>
    <name evidence="4" type="ORF">ACFFJ2_19305</name>
</gene>
<dbReference type="RefSeq" id="WP_261522806.1">
    <property type="nucleotide sequence ID" value="NZ_JAODNW010000044.1"/>
</dbReference>
<dbReference type="Proteomes" id="UP001589755">
    <property type="component" value="Unassembled WGS sequence"/>
</dbReference>
<dbReference type="InterPro" id="IPR036052">
    <property type="entry name" value="TrpB-like_PALP_sf"/>
</dbReference>
<evidence type="ECO:0000256" key="2">
    <source>
        <dbReference type="ARBA" id="ARBA00022898"/>
    </source>
</evidence>
<dbReference type="Pfam" id="PF00291">
    <property type="entry name" value="PALP"/>
    <property type="match status" value="1"/>
</dbReference>
<dbReference type="EC" id="4.3.1.15" evidence="4"/>
<evidence type="ECO:0000313" key="4">
    <source>
        <dbReference type="EMBL" id="MFC0210540.1"/>
    </source>
</evidence>
<evidence type="ECO:0000313" key="5">
    <source>
        <dbReference type="Proteomes" id="UP001589755"/>
    </source>
</evidence>
<dbReference type="SUPFAM" id="SSF53686">
    <property type="entry name" value="Tryptophan synthase beta subunit-like PLP-dependent enzymes"/>
    <property type="match status" value="1"/>
</dbReference>
<protein>
    <submittedName>
        <fullName evidence="4">Diaminopropionate ammonia-lyase</fullName>
        <ecNumber evidence="4">4.3.1.15</ecNumber>
    </submittedName>
</protein>
<dbReference type="Gene3D" id="3.40.50.1100">
    <property type="match status" value="2"/>
</dbReference>
<feature type="domain" description="Tryptophan synthase beta chain-like PALP" evidence="3">
    <location>
        <begin position="42"/>
        <end position="373"/>
    </location>
</feature>
<evidence type="ECO:0000259" key="3">
    <source>
        <dbReference type="Pfam" id="PF00291"/>
    </source>
</evidence>
<comment type="cofactor">
    <cofactor evidence="1">
        <name>pyridoxal 5'-phosphate</name>
        <dbReference type="ChEBI" id="CHEBI:597326"/>
    </cofactor>
</comment>
<dbReference type="PANTHER" id="PTHR42937">
    <property type="match status" value="1"/>
</dbReference>